<accession>A0A0E9S148</accession>
<sequence length="35" mass="3677">MHEAGRGIKGELGKLEYLNGFLRSSKSSPATSPGT</sequence>
<name>A0A0E9S148_ANGAN</name>
<evidence type="ECO:0000313" key="1">
    <source>
        <dbReference type="EMBL" id="JAH35174.1"/>
    </source>
</evidence>
<proteinExistence type="predicted"/>
<protein>
    <submittedName>
        <fullName evidence="1">Uncharacterized protein</fullName>
    </submittedName>
</protein>
<reference evidence="1" key="2">
    <citation type="journal article" date="2015" name="Fish Shellfish Immunol.">
        <title>Early steps in the European eel (Anguilla anguilla)-Vibrio vulnificus interaction in the gills: Role of the RtxA13 toxin.</title>
        <authorList>
            <person name="Callol A."/>
            <person name="Pajuelo D."/>
            <person name="Ebbesson L."/>
            <person name="Teles M."/>
            <person name="MacKenzie S."/>
            <person name="Amaro C."/>
        </authorList>
    </citation>
    <scope>NUCLEOTIDE SEQUENCE</scope>
</reference>
<dbReference type="AlphaFoldDB" id="A0A0E9S148"/>
<reference evidence="1" key="1">
    <citation type="submission" date="2014-11" db="EMBL/GenBank/DDBJ databases">
        <authorList>
            <person name="Amaro Gonzalez C."/>
        </authorList>
    </citation>
    <scope>NUCLEOTIDE SEQUENCE</scope>
</reference>
<organism evidence="1">
    <name type="scientific">Anguilla anguilla</name>
    <name type="common">European freshwater eel</name>
    <name type="synonym">Muraena anguilla</name>
    <dbReference type="NCBI Taxonomy" id="7936"/>
    <lineage>
        <taxon>Eukaryota</taxon>
        <taxon>Metazoa</taxon>
        <taxon>Chordata</taxon>
        <taxon>Craniata</taxon>
        <taxon>Vertebrata</taxon>
        <taxon>Euteleostomi</taxon>
        <taxon>Actinopterygii</taxon>
        <taxon>Neopterygii</taxon>
        <taxon>Teleostei</taxon>
        <taxon>Anguilliformes</taxon>
        <taxon>Anguillidae</taxon>
        <taxon>Anguilla</taxon>
    </lineage>
</organism>
<dbReference type="EMBL" id="GBXM01073403">
    <property type="protein sequence ID" value="JAH35174.1"/>
    <property type="molecule type" value="Transcribed_RNA"/>
</dbReference>